<dbReference type="PANTHER" id="PTHR42755">
    <property type="entry name" value="3-DEOXY-MANNO-OCTULOSONATE CYTIDYLYLTRANSFERASE"/>
    <property type="match status" value="1"/>
</dbReference>
<comment type="catalytic activity">
    <reaction evidence="7 10">
        <text>lipid IVA (E. coli) + CMP-3-deoxy-beta-D-manno-octulosonate = alpha-Kdo-(2-&gt;6)-lipid IVA (E. coli) + CMP + H(+)</text>
        <dbReference type="Rhea" id="RHEA:28066"/>
        <dbReference type="ChEBI" id="CHEBI:15378"/>
        <dbReference type="ChEBI" id="CHEBI:58603"/>
        <dbReference type="ChEBI" id="CHEBI:60364"/>
        <dbReference type="ChEBI" id="CHEBI:60377"/>
        <dbReference type="ChEBI" id="CHEBI:85987"/>
        <dbReference type="EC" id="2.4.99.12"/>
    </reaction>
</comment>
<sequence length="446" mass="49129">MNRVFRVRFRMATHWHERNPAATKGRTTIIATGPHLLFVYRLILSIALPFLAISALFRWLSGKEDRNAFRDRLFGAPVPTGAIWIHGASVGELTSARKLIMAILKDREARIIVTTNTVTGRDMVESWKLPRVRARIAPIDARDTLTPMISRAAALVVLENEIWPNRIALAHKAGIPVLMIGARMSELSFQRWKNRPNLMRSLLEPVTLLVPQDSESGDRFRQLGAPARAMAAPVQLKSLYRPEGQTDDRLSFSRAHTVLAASTHEGEENIVFEAFNRARKSEPKLRLILAPRHPERAGDIARRAARLGLQAALRSTSGPPQKPVYIADTMGELELFYGMAGVAFVGGSLVEKGGHTPYEPAALGCAILHGPHVANFGSEYAVLDKAGGAELVTDAESLAAAWLRHRDGSPMPAIAAKKLMPVETDEVFGRILSILTPRQTSARRGR</sequence>
<evidence type="ECO:0000256" key="6">
    <source>
        <dbReference type="ARBA" id="ARBA00031445"/>
    </source>
</evidence>
<protein>
    <recommendedName>
        <fullName evidence="4 10">3-deoxy-D-manno-octulosonic acid transferase</fullName>
        <shortName evidence="10">Kdo transferase</shortName>
        <ecNumber evidence="3 10">2.4.99.12</ecNumber>
    </recommendedName>
    <alternativeName>
        <fullName evidence="6 10">Lipid IV(A) 3-deoxy-D-manno-octulosonic acid transferase</fullName>
    </alternativeName>
</protein>
<keyword evidence="13" id="KW-1185">Reference proteome</keyword>
<keyword evidence="10" id="KW-1003">Cell membrane</keyword>
<evidence type="ECO:0000256" key="3">
    <source>
        <dbReference type="ARBA" id="ARBA00012621"/>
    </source>
</evidence>
<evidence type="ECO:0000256" key="1">
    <source>
        <dbReference type="ARBA" id="ARBA00003394"/>
    </source>
</evidence>
<dbReference type="GO" id="GO:0009245">
    <property type="term" value="P:lipid A biosynthetic process"/>
    <property type="evidence" value="ECO:0007669"/>
    <property type="project" value="TreeGrafter"/>
</dbReference>
<evidence type="ECO:0000313" key="12">
    <source>
        <dbReference type="EMBL" id="TNY30859.1"/>
    </source>
</evidence>
<dbReference type="Gene3D" id="3.40.50.11720">
    <property type="entry name" value="3-Deoxy-D-manno-octulosonic-acid transferase, N-terminal domain"/>
    <property type="match status" value="1"/>
</dbReference>
<dbReference type="InterPro" id="IPR038107">
    <property type="entry name" value="Glycos_transf_N_sf"/>
</dbReference>
<dbReference type="AlphaFoldDB" id="A0A5C5G826"/>
<name>A0A5C5G826_9RHOB</name>
<dbReference type="OrthoDB" id="9789797at2"/>
<keyword evidence="5 10" id="KW-0808">Transferase</keyword>
<feature type="site" description="Transition state stabilizer" evidence="9">
    <location>
        <position position="237"/>
    </location>
</feature>
<dbReference type="EC" id="2.4.99.12" evidence="3 10"/>
<keyword evidence="10" id="KW-1133">Transmembrane helix</keyword>
<dbReference type="InterPro" id="IPR007507">
    <property type="entry name" value="Glycos_transf_N"/>
</dbReference>
<gene>
    <name evidence="12" type="ORF">FHY64_17265</name>
</gene>
<comment type="function">
    <text evidence="1 10">Involved in lipopolysaccharide (LPS) biosynthesis. Catalyzes the transfer of 3-deoxy-D-manno-octulosonate (Kdo) residue(s) from CMP-Kdo to lipid IV(A), the tetraacyldisaccharide-1,4'-bisphosphate precursor of lipid A.</text>
</comment>
<evidence type="ECO:0000256" key="7">
    <source>
        <dbReference type="ARBA" id="ARBA00049183"/>
    </source>
</evidence>
<keyword evidence="10" id="KW-0448">Lipopolysaccharide biosynthesis</keyword>
<evidence type="ECO:0000256" key="10">
    <source>
        <dbReference type="RuleBase" id="RU365103"/>
    </source>
</evidence>
<comment type="subcellular location">
    <subcellularLocation>
        <location evidence="10">Cell membrane</location>
    </subcellularLocation>
</comment>
<comment type="similarity">
    <text evidence="10">Belongs to the glycosyltransferase group 1 family.</text>
</comment>
<feature type="transmembrane region" description="Helical" evidence="10">
    <location>
        <begin position="38"/>
        <end position="60"/>
    </location>
</feature>
<dbReference type="GO" id="GO:0043842">
    <property type="term" value="F:Kdo transferase activity"/>
    <property type="evidence" value="ECO:0007669"/>
    <property type="project" value="UniProtKB-EC"/>
</dbReference>
<proteinExistence type="inferred from homology"/>
<comment type="pathway">
    <text evidence="2 10">Bacterial outer membrane biogenesis; LPS core biosynthesis.</text>
</comment>
<evidence type="ECO:0000313" key="13">
    <source>
        <dbReference type="Proteomes" id="UP000314011"/>
    </source>
</evidence>
<evidence type="ECO:0000256" key="4">
    <source>
        <dbReference type="ARBA" id="ARBA00019077"/>
    </source>
</evidence>
<dbReference type="Pfam" id="PF04413">
    <property type="entry name" value="Glycos_transf_N"/>
    <property type="match status" value="1"/>
</dbReference>
<evidence type="ECO:0000259" key="11">
    <source>
        <dbReference type="Pfam" id="PF04413"/>
    </source>
</evidence>
<organism evidence="12 13">
    <name type="scientific">Pelagovum pacificum</name>
    <dbReference type="NCBI Taxonomy" id="2588711"/>
    <lineage>
        <taxon>Bacteria</taxon>
        <taxon>Pseudomonadati</taxon>
        <taxon>Pseudomonadota</taxon>
        <taxon>Alphaproteobacteria</taxon>
        <taxon>Rhodobacterales</taxon>
        <taxon>Paracoccaceae</taxon>
        <taxon>Pelagovum</taxon>
    </lineage>
</organism>
<keyword evidence="10" id="KW-0472">Membrane</keyword>
<dbReference type="PANTHER" id="PTHR42755:SF1">
    <property type="entry name" value="3-DEOXY-D-MANNO-OCTULOSONIC ACID TRANSFERASE, MITOCHONDRIAL-RELATED"/>
    <property type="match status" value="1"/>
</dbReference>
<dbReference type="GO" id="GO:0005886">
    <property type="term" value="C:plasma membrane"/>
    <property type="evidence" value="ECO:0007669"/>
    <property type="project" value="UniProtKB-SubCell"/>
</dbReference>
<evidence type="ECO:0000256" key="8">
    <source>
        <dbReference type="PIRSR" id="PIRSR639901-1"/>
    </source>
</evidence>
<dbReference type="Proteomes" id="UP000314011">
    <property type="component" value="Unassembled WGS sequence"/>
</dbReference>
<reference evidence="12 13" key="1">
    <citation type="submission" date="2019-06" db="EMBL/GenBank/DDBJ databases">
        <title>Genome of new Rhodobacteraceae sp. SM1903.</title>
        <authorList>
            <person name="Ren X."/>
        </authorList>
    </citation>
    <scope>NUCLEOTIDE SEQUENCE [LARGE SCALE GENOMIC DNA]</scope>
    <source>
        <strain evidence="12 13">SM1903</strain>
    </source>
</reference>
<feature type="domain" description="3-deoxy-D-manno-octulosonic-acid transferase N-terminal" evidence="11">
    <location>
        <begin position="78"/>
        <end position="236"/>
    </location>
</feature>
<accession>A0A5C5G826</accession>
<evidence type="ECO:0000256" key="2">
    <source>
        <dbReference type="ARBA" id="ARBA00004713"/>
    </source>
</evidence>
<dbReference type="EMBL" id="VFFF01000003">
    <property type="protein sequence ID" value="TNY30859.1"/>
    <property type="molecule type" value="Genomic_DNA"/>
</dbReference>
<feature type="site" description="Transition state stabilizer" evidence="9">
    <location>
        <position position="159"/>
    </location>
</feature>
<dbReference type="GO" id="GO:0009244">
    <property type="term" value="P:lipopolysaccharide core region biosynthetic process"/>
    <property type="evidence" value="ECO:0007669"/>
    <property type="project" value="UniProtKB-UniRule"/>
</dbReference>
<dbReference type="Gene3D" id="3.40.50.2000">
    <property type="entry name" value="Glycogen Phosphorylase B"/>
    <property type="match status" value="1"/>
</dbReference>
<evidence type="ECO:0000256" key="9">
    <source>
        <dbReference type="PIRSR" id="PIRSR639901-2"/>
    </source>
</evidence>
<dbReference type="UniPathway" id="UPA00958"/>
<comment type="caution">
    <text evidence="12">The sequence shown here is derived from an EMBL/GenBank/DDBJ whole genome shotgun (WGS) entry which is preliminary data.</text>
</comment>
<keyword evidence="10" id="KW-0812">Transmembrane</keyword>
<evidence type="ECO:0000256" key="5">
    <source>
        <dbReference type="ARBA" id="ARBA00022679"/>
    </source>
</evidence>
<feature type="active site" description="Proton acceptor" evidence="8">
    <location>
        <position position="92"/>
    </location>
</feature>
<dbReference type="InterPro" id="IPR039901">
    <property type="entry name" value="Kdotransferase"/>
</dbReference>